<evidence type="ECO:0000256" key="11">
    <source>
        <dbReference type="ARBA" id="ARBA00039445"/>
    </source>
</evidence>
<dbReference type="PROSITE" id="PS52004">
    <property type="entry name" value="KS3_2"/>
    <property type="match status" value="1"/>
</dbReference>
<reference evidence="15 16" key="1">
    <citation type="submission" date="2020-02" db="EMBL/GenBank/DDBJ databases">
        <title>Complete genome sequence of Flavobacteriaceae bacterium.</title>
        <authorList>
            <person name="Kim S.-J."/>
            <person name="Kim Y.-S."/>
            <person name="Kim K.-H."/>
        </authorList>
    </citation>
    <scope>NUCLEOTIDE SEQUENCE [LARGE SCALE GENOMIC DNA]</scope>
    <source>
        <strain evidence="15 16">RR4-40</strain>
    </source>
</reference>
<organism evidence="15 16">
    <name type="scientific">Rasiella rasia</name>
    <dbReference type="NCBI Taxonomy" id="2744027"/>
    <lineage>
        <taxon>Bacteria</taxon>
        <taxon>Pseudomonadati</taxon>
        <taxon>Bacteroidota</taxon>
        <taxon>Flavobacteriia</taxon>
        <taxon>Flavobacteriales</taxon>
        <taxon>Flavobacteriaceae</taxon>
        <taxon>Rasiella</taxon>
    </lineage>
</organism>
<gene>
    <name evidence="15" type="ORF">G5B37_11225</name>
</gene>
<sequence length="380" mass="40504">MKQKVYISAPGLFTPLGIGALHNFSEIKSGKSGIRYHKNASISSEPFYAAMIPNSVVDATFNKLGNPNVFTKLEKMMLVAATETIKKSLANISERTLLLVATTKGNVDTLSNKSNFGNSRAYLPELAQTVADFLEIKTTPVVVSNACVSGILAVAVAKKLVAYGVYDNVLIVSGDLISQFTFSGFNSFQALSDMPCKPYSKNRNGITIGEAAASVYISKVKPNKNAIEIVGDGSCNDANHISGPSRTGDGLLKSVEAALEEAALTPEQIDFISAHGTATMYNDEMEAMAFNRAHLQHTPLHSLKGVFGHTLGASGLLEAIIAMEMMNQETLLPSVGFDALGVSQPLQIIEKLKKQTIKTCLKTASGFGGCNTAVLFKKVS</sequence>
<evidence type="ECO:0000256" key="3">
    <source>
        <dbReference type="ARBA" id="ARBA00022458"/>
    </source>
</evidence>
<dbReference type="InterPro" id="IPR014030">
    <property type="entry name" value="Ketoacyl_synth_N"/>
</dbReference>
<dbReference type="InterPro" id="IPR014031">
    <property type="entry name" value="Ketoacyl_synth_C"/>
</dbReference>
<evidence type="ECO:0000256" key="1">
    <source>
        <dbReference type="ARBA" id="ARBA00004533"/>
    </source>
</evidence>
<dbReference type="GO" id="GO:0006633">
    <property type="term" value="P:fatty acid biosynthetic process"/>
    <property type="evidence" value="ECO:0007669"/>
    <property type="project" value="TreeGrafter"/>
</dbReference>
<keyword evidence="4" id="KW-1003">Cell membrane</keyword>
<evidence type="ECO:0000313" key="16">
    <source>
        <dbReference type="Proteomes" id="UP000505306"/>
    </source>
</evidence>
<evidence type="ECO:0000256" key="2">
    <source>
        <dbReference type="ARBA" id="ARBA00008467"/>
    </source>
</evidence>
<dbReference type="Pfam" id="PF00109">
    <property type="entry name" value="ketoacyl-synt"/>
    <property type="match status" value="1"/>
</dbReference>
<dbReference type="Proteomes" id="UP000505306">
    <property type="component" value="Chromosome"/>
</dbReference>
<feature type="domain" description="Ketosynthase family 3 (KS3)" evidence="14">
    <location>
        <begin position="2"/>
        <end position="378"/>
    </location>
</feature>
<dbReference type="GO" id="GO:0005886">
    <property type="term" value="C:plasma membrane"/>
    <property type="evidence" value="ECO:0007669"/>
    <property type="project" value="UniProtKB-SubCell"/>
</dbReference>
<dbReference type="InterPro" id="IPR016039">
    <property type="entry name" value="Thiolase-like"/>
</dbReference>
<evidence type="ECO:0000256" key="10">
    <source>
        <dbReference type="ARBA" id="ARBA00037576"/>
    </source>
</evidence>
<dbReference type="PANTHER" id="PTHR11712:SF352">
    <property type="entry name" value="3-OXOACYL-[ACYL-CARRIER-PROTEIN] SYNTHASE"/>
    <property type="match status" value="1"/>
</dbReference>
<evidence type="ECO:0000259" key="14">
    <source>
        <dbReference type="PROSITE" id="PS52004"/>
    </source>
</evidence>
<dbReference type="InterPro" id="IPR020841">
    <property type="entry name" value="PKS_Beta-ketoAc_synthase_dom"/>
</dbReference>
<comment type="similarity">
    <text evidence="2 13">Belongs to the thiolase-like superfamily. Beta-ketoacyl-ACP synthases family.</text>
</comment>
<evidence type="ECO:0000256" key="5">
    <source>
        <dbReference type="ARBA" id="ARBA00022519"/>
    </source>
</evidence>
<keyword evidence="6 13" id="KW-0808">Transferase</keyword>
<dbReference type="Gene3D" id="3.40.47.10">
    <property type="match status" value="1"/>
</dbReference>
<evidence type="ECO:0000256" key="8">
    <source>
        <dbReference type="ARBA" id="ARBA00022989"/>
    </source>
</evidence>
<dbReference type="EMBL" id="CP049057">
    <property type="protein sequence ID" value="QIE60112.1"/>
    <property type="molecule type" value="Genomic_DNA"/>
</dbReference>
<evidence type="ECO:0000256" key="6">
    <source>
        <dbReference type="ARBA" id="ARBA00022679"/>
    </source>
</evidence>
<name>A0A6G6GNI2_9FLAO</name>
<dbReference type="PANTHER" id="PTHR11712">
    <property type="entry name" value="POLYKETIDE SYNTHASE-RELATED"/>
    <property type="match status" value="1"/>
</dbReference>
<accession>A0A6G6GNI2</accession>
<protein>
    <recommendedName>
        <fullName evidence="11">Nodulation protein E</fullName>
    </recommendedName>
    <alternativeName>
        <fullName evidence="12">Host-specificity of nodulation protein B</fullName>
    </alternativeName>
</protein>
<evidence type="ECO:0000313" key="15">
    <source>
        <dbReference type="EMBL" id="QIE60112.1"/>
    </source>
</evidence>
<evidence type="ECO:0000256" key="4">
    <source>
        <dbReference type="ARBA" id="ARBA00022475"/>
    </source>
</evidence>
<dbReference type="InterPro" id="IPR000794">
    <property type="entry name" value="Beta-ketoacyl_synthase"/>
</dbReference>
<evidence type="ECO:0000256" key="9">
    <source>
        <dbReference type="ARBA" id="ARBA00023136"/>
    </source>
</evidence>
<dbReference type="KEGG" id="mgel:G5B37_11225"/>
<keyword evidence="7" id="KW-0812">Transmembrane</keyword>
<proteinExistence type="inferred from homology"/>
<dbReference type="Pfam" id="PF02801">
    <property type="entry name" value="Ketoacyl-synt_C"/>
    <property type="match status" value="1"/>
</dbReference>
<comment type="subcellular location">
    <subcellularLocation>
        <location evidence="1">Cell inner membrane</location>
    </subcellularLocation>
</comment>
<keyword evidence="16" id="KW-1185">Reference proteome</keyword>
<keyword evidence="8" id="KW-1133">Transmembrane helix</keyword>
<dbReference type="SUPFAM" id="SSF53901">
    <property type="entry name" value="Thiolase-like"/>
    <property type="match status" value="1"/>
</dbReference>
<keyword evidence="5" id="KW-0997">Cell inner membrane</keyword>
<keyword evidence="9" id="KW-0472">Membrane</keyword>
<keyword evidence="3" id="KW-0536">Nodulation</keyword>
<evidence type="ECO:0000256" key="12">
    <source>
        <dbReference type="ARBA" id="ARBA00041756"/>
    </source>
</evidence>
<evidence type="ECO:0000256" key="13">
    <source>
        <dbReference type="RuleBase" id="RU003694"/>
    </source>
</evidence>
<evidence type="ECO:0000256" key="7">
    <source>
        <dbReference type="ARBA" id="ARBA00022692"/>
    </source>
</evidence>
<dbReference type="GO" id="GO:0004315">
    <property type="term" value="F:3-oxoacyl-[acyl-carrier-protein] synthase activity"/>
    <property type="evidence" value="ECO:0007669"/>
    <property type="project" value="TreeGrafter"/>
</dbReference>
<comment type="function">
    <text evidence="10">Proposed to synthesize NOD factor fatty acyl chain. Involved in the synthesis of a highly unsaturated fatty acid moiety, which forms part of a lipo-oligosaccharide that is responsible for host specificity.</text>
</comment>
<dbReference type="RefSeq" id="WP_164680124.1">
    <property type="nucleotide sequence ID" value="NZ_CP049057.1"/>
</dbReference>
<dbReference type="AlphaFoldDB" id="A0A6G6GNI2"/>
<dbReference type="SMART" id="SM00825">
    <property type="entry name" value="PKS_KS"/>
    <property type="match status" value="1"/>
</dbReference>